<comment type="pathway">
    <text evidence="3 10">Amino-acid biosynthesis; L-leucine biosynthesis; L-leucine from 3-methyl-2-oxobutanoate: step 2/4.</text>
</comment>
<organism evidence="12 13">
    <name type="scientific">Alterirhizorhabdus solaris</name>
    <dbReference type="NCBI Taxonomy" id="2529389"/>
    <lineage>
        <taxon>Bacteria</taxon>
        <taxon>Pseudomonadati</taxon>
        <taxon>Pseudomonadota</taxon>
        <taxon>Alphaproteobacteria</taxon>
        <taxon>Sphingomonadales</taxon>
        <taxon>Rhizorhabdaceae</taxon>
        <taxon>Alterirhizorhabdus</taxon>
    </lineage>
</organism>
<dbReference type="RefSeq" id="WP_145148372.1">
    <property type="nucleotide sequence ID" value="NZ_VNIM01000009.1"/>
</dbReference>
<dbReference type="GO" id="GO:0003861">
    <property type="term" value="F:3-isopropylmalate dehydratase activity"/>
    <property type="evidence" value="ECO:0007669"/>
    <property type="project" value="UniProtKB-UniRule"/>
</dbReference>
<evidence type="ECO:0000256" key="5">
    <source>
        <dbReference type="ARBA" id="ARBA00011271"/>
    </source>
</evidence>
<evidence type="ECO:0000259" key="11">
    <source>
        <dbReference type="Pfam" id="PF00694"/>
    </source>
</evidence>
<gene>
    <name evidence="10 12" type="primary">leuD</name>
    <name evidence="12" type="ORF">FOY91_03970</name>
</gene>
<evidence type="ECO:0000256" key="9">
    <source>
        <dbReference type="ARBA" id="ARBA00023304"/>
    </source>
</evidence>
<dbReference type="Proteomes" id="UP000318681">
    <property type="component" value="Unassembled WGS sequence"/>
</dbReference>
<dbReference type="SUPFAM" id="SSF52016">
    <property type="entry name" value="LeuD/IlvD-like"/>
    <property type="match status" value="1"/>
</dbReference>
<keyword evidence="6 10" id="KW-0432">Leucine biosynthesis</keyword>
<reference evidence="12 13" key="1">
    <citation type="submission" date="2019-07" db="EMBL/GenBank/DDBJ databases">
        <title>Sphingomonas solaris sp. nov., isolated from a solar panel from Boston, Massachusetts.</title>
        <authorList>
            <person name="Tanner K."/>
            <person name="Pascual J."/>
            <person name="Mancuso C."/>
            <person name="Pereto J."/>
            <person name="Khalil A."/>
            <person name="Vilanova C."/>
        </authorList>
    </citation>
    <scope>NUCLEOTIDE SEQUENCE [LARGE SCALE GENOMIC DNA]</scope>
    <source>
        <strain evidence="12 13">R4DWN</strain>
    </source>
</reference>
<evidence type="ECO:0000256" key="4">
    <source>
        <dbReference type="ARBA" id="ARBA00009845"/>
    </source>
</evidence>
<evidence type="ECO:0000256" key="1">
    <source>
        <dbReference type="ARBA" id="ARBA00000491"/>
    </source>
</evidence>
<protein>
    <recommendedName>
        <fullName evidence="10">3-isopropylmalate dehydratase small subunit</fullName>
        <ecNumber evidence="10">4.2.1.33</ecNumber>
    </recommendedName>
    <alternativeName>
        <fullName evidence="10">Alpha-IPM isomerase</fullName>
        <shortName evidence="10">IPMI</shortName>
    </alternativeName>
    <alternativeName>
        <fullName evidence="10">Isopropylmalate isomerase</fullName>
    </alternativeName>
</protein>
<dbReference type="NCBIfam" id="TIGR00171">
    <property type="entry name" value="leuD"/>
    <property type="match status" value="1"/>
</dbReference>
<evidence type="ECO:0000256" key="2">
    <source>
        <dbReference type="ARBA" id="ARBA00002695"/>
    </source>
</evidence>
<evidence type="ECO:0000313" key="12">
    <source>
        <dbReference type="EMBL" id="TVV76553.1"/>
    </source>
</evidence>
<dbReference type="Gene3D" id="3.20.19.10">
    <property type="entry name" value="Aconitase, domain 4"/>
    <property type="match status" value="1"/>
</dbReference>
<dbReference type="HAMAP" id="MF_01031">
    <property type="entry name" value="LeuD_type1"/>
    <property type="match status" value="1"/>
</dbReference>
<dbReference type="GO" id="GO:0009316">
    <property type="term" value="C:3-isopropylmalate dehydratase complex"/>
    <property type="evidence" value="ECO:0007669"/>
    <property type="project" value="InterPro"/>
</dbReference>
<dbReference type="Pfam" id="PF00694">
    <property type="entry name" value="Aconitase_C"/>
    <property type="match status" value="1"/>
</dbReference>
<comment type="subunit">
    <text evidence="5 10">Heterodimer of LeuC and LeuD.</text>
</comment>
<comment type="catalytic activity">
    <reaction evidence="1 10">
        <text>(2R,3S)-3-isopropylmalate = (2S)-2-isopropylmalate</text>
        <dbReference type="Rhea" id="RHEA:32287"/>
        <dbReference type="ChEBI" id="CHEBI:1178"/>
        <dbReference type="ChEBI" id="CHEBI:35121"/>
        <dbReference type="EC" id="4.2.1.33"/>
    </reaction>
</comment>
<evidence type="ECO:0000256" key="10">
    <source>
        <dbReference type="HAMAP-Rule" id="MF_01031"/>
    </source>
</evidence>
<dbReference type="InterPro" id="IPR000573">
    <property type="entry name" value="AconitaseA/IPMdHydase_ssu_swvl"/>
</dbReference>
<dbReference type="PANTHER" id="PTHR43345:SF5">
    <property type="entry name" value="3-ISOPROPYLMALATE DEHYDRATASE SMALL SUBUNIT"/>
    <property type="match status" value="1"/>
</dbReference>
<evidence type="ECO:0000256" key="6">
    <source>
        <dbReference type="ARBA" id="ARBA00022430"/>
    </source>
</evidence>
<accession>A0A558RB08</accession>
<dbReference type="OrthoDB" id="9777465at2"/>
<evidence type="ECO:0000313" key="13">
    <source>
        <dbReference type="Proteomes" id="UP000318681"/>
    </source>
</evidence>
<dbReference type="NCBIfam" id="NF002458">
    <property type="entry name" value="PRK01641.1"/>
    <property type="match status" value="1"/>
</dbReference>
<dbReference type="AlphaFoldDB" id="A0A558RB08"/>
<sequence length="204" mass="22047">MTPLVRVDAIAAPLMRDNIDTDAIIPSREMKSVSKTGLSGGLFAGWRYRGSSGREPDPAFVLNDPRFAEAEILVTGANFGCGSSREHAVWALAEYGFRVVIASSFSPIFQGNCVRNGVAPVVLPDDVCDILAGLATEGARIAVDLETMTVSAAGQRWSFALEDEPRLMLMEGLDAIELTRKGQARITAFRAADAQARPWVYLEN</sequence>
<dbReference type="EC" id="4.2.1.33" evidence="10"/>
<keyword evidence="9 10" id="KW-0100">Branched-chain amino acid biosynthesis</keyword>
<feature type="domain" description="Aconitase A/isopropylmalate dehydratase small subunit swivel" evidence="11">
    <location>
        <begin position="3"/>
        <end position="124"/>
    </location>
</feature>
<evidence type="ECO:0000256" key="8">
    <source>
        <dbReference type="ARBA" id="ARBA00023239"/>
    </source>
</evidence>
<dbReference type="InterPro" id="IPR004431">
    <property type="entry name" value="3-IsopropMal_deHydase_ssu"/>
</dbReference>
<evidence type="ECO:0000256" key="3">
    <source>
        <dbReference type="ARBA" id="ARBA00004729"/>
    </source>
</evidence>
<dbReference type="PANTHER" id="PTHR43345">
    <property type="entry name" value="3-ISOPROPYLMALATE DEHYDRATASE SMALL SUBUNIT 2-RELATED-RELATED"/>
    <property type="match status" value="1"/>
</dbReference>
<keyword evidence="8 10" id="KW-0456">Lyase</keyword>
<keyword evidence="13" id="KW-1185">Reference proteome</keyword>
<dbReference type="InterPro" id="IPR050075">
    <property type="entry name" value="LeuD"/>
</dbReference>
<evidence type="ECO:0000256" key="7">
    <source>
        <dbReference type="ARBA" id="ARBA00022605"/>
    </source>
</evidence>
<proteinExistence type="inferred from homology"/>
<dbReference type="CDD" id="cd01577">
    <property type="entry name" value="IPMI_Swivel"/>
    <property type="match status" value="1"/>
</dbReference>
<dbReference type="InterPro" id="IPR015928">
    <property type="entry name" value="Aconitase/3IPM_dehydase_swvl"/>
</dbReference>
<dbReference type="EMBL" id="VNIM01000009">
    <property type="protein sequence ID" value="TVV76553.1"/>
    <property type="molecule type" value="Genomic_DNA"/>
</dbReference>
<comment type="function">
    <text evidence="2 10">Catalyzes the isomerization between 2-isopropylmalate and 3-isopropylmalate, via the formation of 2-isopropylmaleate.</text>
</comment>
<dbReference type="GO" id="GO:0009098">
    <property type="term" value="P:L-leucine biosynthetic process"/>
    <property type="evidence" value="ECO:0007669"/>
    <property type="project" value="UniProtKB-UniRule"/>
</dbReference>
<dbReference type="UniPathway" id="UPA00048">
    <property type="reaction ID" value="UER00071"/>
</dbReference>
<name>A0A558RB08_9SPHN</name>
<dbReference type="InterPro" id="IPR033940">
    <property type="entry name" value="IPMI_Swivel"/>
</dbReference>
<comment type="similarity">
    <text evidence="4 10">Belongs to the LeuD family. LeuD type 1 subfamily.</text>
</comment>
<comment type="caution">
    <text evidence="12">The sequence shown here is derived from an EMBL/GenBank/DDBJ whole genome shotgun (WGS) entry which is preliminary data.</text>
</comment>
<keyword evidence="7 10" id="KW-0028">Amino-acid biosynthesis</keyword>